<dbReference type="InterPro" id="IPR045005">
    <property type="entry name" value="BPM1-6"/>
</dbReference>
<dbReference type="InterPro" id="IPR008974">
    <property type="entry name" value="TRAF-like"/>
</dbReference>
<evidence type="ECO:0000256" key="4">
    <source>
        <dbReference type="SAM" id="MobiDB-lite"/>
    </source>
</evidence>
<dbReference type="InterPro" id="IPR056423">
    <property type="entry name" value="BACK_BPM_SPOP"/>
</dbReference>
<dbReference type="PANTHER" id="PTHR26379">
    <property type="entry name" value="BTB/POZ AND MATH DOMAIN-CONTAINING PROTEIN 1"/>
    <property type="match status" value="1"/>
</dbReference>
<accession>A0A0C9RWY2</accession>
<dbReference type="PROSITE" id="PS50097">
    <property type="entry name" value="BTB"/>
    <property type="match status" value="1"/>
</dbReference>
<organism evidence="7">
    <name type="scientific">Wollemia nobilis</name>
    <dbReference type="NCBI Taxonomy" id="56998"/>
    <lineage>
        <taxon>Eukaryota</taxon>
        <taxon>Viridiplantae</taxon>
        <taxon>Streptophyta</taxon>
        <taxon>Embryophyta</taxon>
        <taxon>Tracheophyta</taxon>
        <taxon>Spermatophyta</taxon>
        <taxon>Pinopsida</taxon>
        <taxon>Pinidae</taxon>
        <taxon>Conifers II</taxon>
        <taxon>Araucariales</taxon>
        <taxon>Araucariaceae</taxon>
        <taxon>Wollemia</taxon>
    </lineage>
</organism>
<dbReference type="Gene3D" id="3.30.710.10">
    <property type="entry name" value="Potassium Channel Kv1.1, Chain A"/>
    <property type="match status" value="1"/>
</dbReference>
<feature type="region of interest" description="Disordered" evidence="4">
    <location>
        <begin position="1"/>
        <end position="44"/>
    </location>
</feature>
<evidence type="ECO:0000259" key="5">
    <source>
        <dbReference type="PROSITE" id="PS50097"/>
    </source>
</evidence>
<comment type="pathway">
    <text evidence="2">Protein modification; protein ubiquitination.</text>
</comment>
<dbReference type="PROSITE" id="PS50144">
    <property type="entry name" value="MATH"/>
    <property type="match status" value="1"/>
</dbReference>
<reference evidence="7" key="1">
    <citation type="submission" date="2015-02" db="EMBL/GenBank/DDBJ databases">
        <title>A transcriptome of Wollemia nobilis - a relic of Gondwana.</title>
        <authorList>
            <person name="Chia J.Y."/>
            <person name="Leong Y.S."/>
            <person name="Abdul Karim S."/>
            <person name="Wan Azmi N."/>
            <person name="Hercus R."/>
            <person name="Croft L."/>
        </authorList>
    </citation>
    <scope>NUCLEOTIDE SEQUENCE</scope>
    <source>
        <strain evidence="7">MaeBrown</strain>
        <tissue evidence="7">Leaf</tissue>
    </source>
</reference>
<evidence type="ECO:0000259" key="6">
    <source>
        <dbReference type="PROSITE" id="PS50144"/>
    </source>
</evidence>
<dbReference type="Gene3D" id="2.60.210.10">
    <property type="entry name" value="Apoptosis, Tumor Necrosis Factor Receptor Associated Protein 2, Chain A"/>
    <property type="match status" value="1"/>
</dbReference>
<dbReference type="Pfam" id="PF00651">
    <property type="entry name" value="BTB"/>
    <property type="match status" value="1"/>
</dbReference>
<feature type="compositionally biased region" description="Low complexity" evidence="4">
    <location>
        <begin position="1"/>
        <end position="40"/>
    </location>
</feature>
<dbReference type="CDD" id="cd00121">
    <property type="entry name" value="MATH"/>
    <property type="match status" value="1"/>
</dbReference>
<protein>
    <submittedName>
        <fullName evidence="7">TSA: Wollemia nobilis Ref_Wollemi_Transcript_7739_1790 transcribed RNA sequence</fullName>
    </submittedName>
</protein>
<dbReference type="InterPro" id="IPR034090">
    <property type="entry name" value="BPM_C"/>
</dbReference>
<dbReference type="InterPro" id="IPR002083">
    <property type="entry name" value="MATH/TRAF_dom"/>
</dbReference>
<dbReference type="EMBL" id="GCHU01007690">
    <property type="protein sequence ID" value="JAG88474.1"/>
    <property type="molecule type" value="Transcribed_RNA"/>
</dbReference>
<dbReference type="SMART" id="SM00061">
    <property type="entry name" value="MATH"/>
    <property type="match status" value="1"/>
</dbReference>
<dbReference type="GO" id="GO:0016567">
    <property type="term" value="P:protein ubiquitination"/>
    <property type="evidence" value="ECO:0007669"/>
    <property type="project" value="InterPro"/>
</dbReference>
<comment type="function">
    <text evidence="1">May act as a substrate-specific adapter of an E3 ubiquitin-protein ligase complex (CUL3-RBX1-BTB) which mediates the ubiquitination and subsequent proteasomal degradation of target proteins.</text>
</comment>
<dbReference type="Gene3D" id="1.25.40.420">
    <property type="match status" value="1"/>
</dbReference>
<dbReference type="CDD" id="cd14736">
    <property type="entry name" value="BACK_AtBPM-like"/>
    <property type="match status" value="1"/>
</dbReference>
<dbReference type="SMART" id="SM00225">
    <property type="entry name" value="BTB"/>
    <property type="match status" value="1"/>
</dbReference>
<evidence type="ECO:0000313" key="7">
    <source>
        <dbReference type="EMBL" id="JAG88474.1"/>
    </source>
</evidence>
<comment type="similarity">
    <text evidence="3">Belongs to the Tdpoz family.</text>
</comment>
<dbReference type="PANTHER" id="PTHR26379:SF187">
    <property type="entry name" value="OS07G0655300 PROTEIN"/>
    <property type="match status" value="1"/>
</dbReference>
<dbReference type="FunFam" id="3.30.710.10:FF:000136">
    <property type="entry name" value="BTB-POZ and math domain 1"/>
    <property type="match status" value="1"/>
</dbReference>
<evidence type="ECO:0000256" key="1">
    <source>
        <dbReference type="ARBA" id="ARBA00002668"/>
    </source>
</evidence>
<dbReference type="CDD" id="cd18280">
    <property type="entry name" value="BTB_POZ_BPM_plant"/>
    <property type="match status" value="1"/>
</dbReference>
<sequence>MAVPKPARGPAAFAGGAAAPSSASSSSTATTPTPTTSSRSITDTVNGSHHFAINGYSLSKGMGVGKYIGSETFMVGGYEWAIYFYPDGKSPEDNSLYVSLFIALASEGTDVRALFELTLLDQSGKGKHKTHTHFDRTLESGPYTLKYRGSMWGYKRFFRRAVLETSDYIKDDCLSIKCTVGVVGSRTEGPKIYNIPVSESTLGEEFGDFLESGKGADVSFEVDGEIFWAHKLVLAARSPVFKAQLYGPMRDQNTNNIKVEDMEAPVFKAMLHFIYRDVLPDMHELIGSTSAIASTSMTQHLLAAADRYGLDRLRLLSEAKLCSEINTDTVATTLALAEQHQCFQLKAVCLKYAASHLKAVMQTDGFDYLKESCPSVLSELLESIARVEKDLVIVNRCRYDMLDGSDANGRRVRQRT</sequence>
<evidence type="ECO:0000256" key="2">
    <source>
        <dbReference type="ARBA" id="ARBA00004906"/>
    </source>
</evidence>
<evidence type="ECO:0000256" key="3">
    <source>
        <dbReference type="ARBA" id="ARBA00010846"/>
    </source>
</evidence>
<dbReference type="Pfam" id="PF22486">
    <property type="entry name" value="MATH_2"/>
    <property type="match status" value="1"/>
</dbReference>
<feature type="domain" description="MATH" evidence="6">
    <location>
        <begin position="46"/>
        <end position="180"/>
    </location>
</feature>
<dbReference type="GO" id="GO:0071472">
    <property type="term" value="P:cellular response to salt stress"/>
    <property type="evidence" value="ECO:0007669"/>
    <property type="project" value="UniProtKB-ARBA"/>
</dbReference>
<dbReference type="AlphaFoldDB" id="A0A0C9RWY2"/>
<name>A0A0C9RWY2_9CONI</name>
<dbReference type="InterPro" id="IPR000210">
    <property type="entry name" value="BTB/POZ_dom"/>
</dbReference>
<dbReference type="SUPFAM" id="SSF49599">
    <property type="entry name" value="TRAF domain-like"/>
    <property type="match status" value="1"/>
</dbReference>
<dbReference type="InterPro" id="IPR011333">
    <property type="entry name" value="SKP1/BTB/POZ_sf"/>
</dbReference>
<dbReference type="Pfam" id="PF24570">
    <property type="entry name" value="BACK_BPM_SPOP"/>
    <property type="match status" value="1"/>
</dbReference>
<proteinExistence type="inferred from homology"/>
<feature type="domain" description="BTB" evidence="5">
    <location>
        <begin position="216"/>
        <end position="275"/>
    </location>
</feature>
<dbReference type="SUPFAM" id="SSF54695">
    <property type="entry name" value="POZ domain"/>
    <property type="match status" value="1"/>
</dbReference>